<sequence>MAWTSEELDRIGRVSEVHITTYRSDGTLRRWIPVWVVRVADDLYIRSAFGSAGGWYRSATRDNVARIRAGDVETDVQLRPTSDASINSGVDAAYRTKYRGHGTALDTMVAPAAAETTLQLVSAG</sequence>
<dbReference type="EMBL" id="CP079105">
    <property type="protein sequence ID" value="QXQ14817.1"/>
    <property type="molecule type" value="Genomic_DNA"/>
</dbReference>
<protein>
    <submittedName>
        <fullName evidence="1">DUF2255 family protein</fullName>
    </submittedName>
</protein>
<dbReference type="Pfam" id="PF10012">
    <property type="entry name" value="DUF2255"/>
    <property type="match status" value="1"/>
</dbReference>
<reference evidence="1" key="1">
    <citation type="submission" date="2021-07" db="EMBL/GenBank/DDBJ databases">
        <title>Candidatus Kaistella beijingensis sp. nov. isolated from a municipal wastewater treatment plant is involved in sludge foaming.</title>
        <authorList>
            <person name="Song Y."/>
            <person name="Liu S.-J."/>
        </authorList>
    </citation>
    <scope>NUCLEOTIDE SEQUENCE</scope>
    <source>
        <strain evidence="1">DSM 43998</strain>
    </source>
</reference>
<dbReference type="RefSeq" id="WP_066474490.1">
    <property type="nucleotide sequence ID" value="NZ_CBCRUZ010000014.1"/>
</dbReference>
<name>A0ABX8SCB2_9ACTN</name>
<proteinExistence type="predicted"/>
<dbReference type="Proteomes" id="UP000887023">
    <property type="component" value="Chromosome"/>
</dbReference>
<evidence type="ECO:0000313" key="2">
    <source>
        <dbReference type="Proteomes" id="UP000887023"/>
    </source>
</evidence>
<evidence type="ECO:0000313" key="1">
    <source>
        <dbReference type="EMBL" id="QXQ14817.1"/>
    </source>
</evidence>
<accession>A0ABX8SCB2</accession>
<dbReference type="InterPro" id="IPR016888">
    <property type="entry name" value="UCP028498"/>
</dbReference>
<gene>
    <name evidence="1" type="ORF">KV203_05400</name>
</gene>
<keyword evidence="2" id="KW-1185">Reference proteome</keyword>
<organism evidence="1 2">
    <name type="scientific">Skermania pinensis</name>
    <dbReference type="NCBI Taxonomy" id="39122"/>
    <lineage>
        <taxon>Bacteria</taxon>
        <taxon>Bacillati</taxon>
        <taxon>Actinomycetota</taxon>
        <taxon>Actinomycetes</taxon>
        <taxon>Mycobacteriales</taxon>
        <taxon>Gordoniaceae</taxon>
        <taxon>Skermania</taxon>
    </lineage>
</organism>